<keyword evidence="3" id="KW-1185">Reference proteome</keyword>
<name>A0A1Z5K1M8_FISSO</name>
<dbReference type="InParanoid" id="A0A1Z5K1M8"/>
<dbReference type="PANTHER" id="PTHR28069">
    <property type="entry name" value="GH20023P"/>
    <property type="match status" value="1"/>
</dbReference>
<dbReference type="OrthoDB" id="432970at2759"/>
<evidence type="ECO:0000259" key="1">
    <source>
        <dbReference type="Pfam" id="PF20179"/>
    </source>
</evidence>
<dbReference type="AlphaFoldDB" id="A0A1Z5K1M8"/>
<dbReference type="InterPro" id="IPR046824">
    <property type="entry name" value="Mss51-like_C"/>
</dbReference>
<evidence type="ECO:0000313" key="2">
    <source>
        <dbReference type="EMBL" id="GAX20026.1"/>
    </source>
</evidence>
<proteinExistence type="predicted"/>
<organism evidence="2 3">
    <name type="scientific">Fistulifera solaris</name>
    <name type="common">Oleaginous diatom</name>
    <dbReference type="NCBI Taxonomy" id="1519565"/>
    <lineage>
        <taxon>Eukaryota</taxon>
        <taxon>Sar</taxon>
        <taxon>Stramenopiles</taxon>
        <taxon>Ochrophyta</taxon>
        <taxon>Bacillariophyta</taxon>
        <taxon>Bacillariophyceae</taxon>
        <taxon>Bacillariophycidae</taxon>
        <taxon>Naviculales</taxon>
        <taxon>Naviculaceae</taxon>
        <taxon>Fistulifera</taxon>
    </lineage>
</organism>
<comment type="caution">
    <text evidence="2">The sequence shown here is derived from an EMBL/GenBank/DDBJ whole genome shotgun (WGS) entry which is preliminary data.</text>
</comment>
<reference evidence="2 3" key="1">
    <citation type="journal article" date="2015" name="Plant Cell">
        <title>Oil accumulation by the oleaginous diatom Fistulifera solaris as revealed by the genome and transcriptome.</title>
        <authorList>
            <person name="Tanaka T."/>
            <person name="Maeda Y."/>
            <person name="Veluchamy A."/>
            <person name="Tanaka M."/>
            <person name="Abida H."/>
            <person name="Marechal E."/>
            <person name="Bowler C."/>
            <person name="Muto M."/>
            <person name="Sunaga Y."/>
            <person name="Tanaka M."/>
            <person name="Yoshino T."/>
            <person name="Taniguchi T."/>
            <person name="Fukuda Y."/>
            <person name="Nemoto M."/>
            <person name="Matsumoto M."/>
            <person name="Wong P.S."/>
            <person name="Aburatani S."/>
            <person name="Fujibuchi W."/>
        </authorList>
    </citation>
    <scope>NUCLEOTIDE SEQUENCE [LARGE SCALE GENOMIC DNA]</scope>
    <source>
        <strain evidence="2 3">JPCC DA0580</strain>
    </source>
</reference>
<feature type="domain" description="Mitochondrial splicing suppressor 51-like C-terminal" evidence="1">
    <location>
        <begin position="237"/>
        <end position="433"/>
    </location>
</feature>
<dbReference type="EMBL" id="BDSP01000141">
    <property type="protein sequence ID" value="GAX20026.1"/>
    <property type="molecule type" value="Genomic_DNA"/>
</dbReference>
<evidence type="ECO:0000313" key="3">
    <source>
        <dbReference type="Proteomes" id="UP000198406"/>
    </source>
</evidence>
<protein>
    <recommendedName>
        <fullName evidence="1">Mitochondrial splicing suppressor 51-like C-terminal domain-containing protein</fullName>
    </recommendedName>
</protein>
<sequence>MKDAEHEGDGQPWVSGEGYSPLVGSDFSMMAIAYGDDDSSDCSQNDDEPEKRFVKTSDDLAIEQFRVGGSRDDNEIVTRNYETLAEQALAALEADYLATIRLEGGLRNGTERETDHSCAYFFQPSMTGHLFEGTESPSDETFPPLRTTPDLFPKEAKIRETSVDLEKVRKAVDSIKLKNPSLKANFETWDLDQREKAARESISRKSHALIPDGPLRAFLKETTKAKQITHTLSRSATIAEALVRLNVIGAKVFEDLWCLNVHVIGCDEVECKTDDRIRYYFEPLVRWIGAQHRGPTSMHLSFVGPGIVGRDGSAVVNILSGSNSHRLQIAQASCHSALYEDWLPSQTDKPDIIIAFNAGIWGYSDWCATIRTIAERTVQVPFVVTAYTLQEADDDYDVIEGEITKALAWSKEKIDLCCIWEPEINPFASKIDRPTQSAPAGRRYRENQAWQAWRL</sequence>
<dbReference type="Pfam" id="PF20179">
    <property type="entry name" value="MSS51_C"/>
    <property type="match status" value="1"/>
</dbReference>
<gene>
    <name evidence="2" type="ORF">FisN_1Lh493</name>
</gene>
<accession>A0A1Z5K1M8</accession>
<dbReference type="Proteomes" id="UP000198406">
    <property type="component" value="Unassembled WGS sequence"/>
</dbReference>